<accession>A0A6G0YCP8</accession>
<dbReference type="InterPro" id="IPR007021">
    <property type="entry name" value="DUF659"/>
</dbReference>
<protein>
    <recommendedName>
        <fullName evidence="5">DUF659 domain-containing protein</fullName>
    </recommendedName>
</protein>
<dbReference type="Pfam" id="PF05699">
    <property type="entry name" value="Dimer_Tnp_hAT"/>
    <property type="match status" value="1"/>
</dbReference>
<dbReference type="PANTHER" id="PTHR32166">
    <property type="entry name" value="OSJNBA0013A04.12 PROTEIN"/>
    <property type="match status" value="1"/>
</dbReference>
<evidence type="ECO:0000313" key="3">
    <source>
        <dbReference type="EMBL" id="KAF0753432.1"/>
    </source>
</evidence>
<dbReference type="OrthoDB" id="4951847at2759"/>
<feature type="domain" description="HAT C-terminal dimerisation" evidence="2">
    <location>
        <begin position="452"/>
        <end position="522"/>
    </location>
</feature>
<dbReference type="PANTHER" id="PTHR32166:SF123">
    <property type="entry name" value="BED-TYPE DOMAIN-CONTAINING PROTEIN"/>
    <property type="match status" value="1"/>
</dbReference>
<evidence type="ECO:0000313" key="4">
    <source>
        <dbReference type="Proteomes" id="UP000478052"/>
    </source>
</evidence>
<evidence type="ECO:0008006" key="5">
    <source>
        <dbReference type="Google" id="ProtNLM"/>
    </source>
</evidence>
<reference evidence="3 4" key="1">
    <citation type="submission" date="2019-08" db="EMBL/GenBank/DDBJ databases">
        <title>Whole genome of Aphis craccivora.</title>
        <authorList>
            <person name="Voronova N.V."/>
            <person name="Shulinski R.S."/>
            <person name="Bandarenka Y.V."/>
            <person name="Zhorov D.G."/>
            <person name="Warner D."/>
        </authorList>
    </citation>
    <scope>NUCLEOTIDE SEQUENCE [LARGE SCALE GENOMIC DNA]</scope>
    <source>
        <strain evidence="3">180601</strain>
        <tissue evidence="3">Whole Body</tissue>
    </source>
</reference>
<dbReference type="Pfam" id="PF04937">
    <property type="entry name" value="DUF659"/>
    <property type="match status" value="1"/>
</dbReference>
<sequence>MVKNATRQLNHILDCNKLPKKIKEVFKSESRKLYMFPKAIKCYDIVLLTLSFQSVNDVEMETTDNAIENNICDEPEPISSSNNCNMLDSWITNITTTSTPKKRIEEIRDSTPSDKNCSSSTLSNTSTMKQFLDKVTKDEKLKLDSMNESIINFVITTPKPVFYKSLPTLTERHTDDYMAKVMIEIIEEVGPGKVFGIVTDNAANMKKAWREINNKYEHITTYGCVAHALSLLINDIIGLKSFQIIIKGGVAIVNNIRRRHVLHAIFNEKQKESGMNKKKITDVACPNQMGFSNERCETDIIPRVKQFINNNVFWYRVKNLHNFLKPIAYWITRIESDLPQLCIVPEIFVEIKKKYETCIKNVSCFKTEKNLIQNKIQSIKEFSVQQIHLAANVLHPKYRRNNLTADEYVDAATFIHKLSKICLDIDEQKVMYDFAQYKVKEGIFANTYVWKACINDLQPAVWWNAYCSSTELSKLASKILSLPATSAACERTFSTYKDVHSSKRNRLTNSRAGKLVYIKHNLKLKEKTEKQVIPVPHQDYFEKLIEEFEEDGDNELQFQEEIECEDNVKEGDCSVNLESEEEYNSDIDINSTEIDELMTMINS</sequence>
<dbReference type="GO" id="GO:0046983">
    <property type="term" value="F:protein dimerization activity"/>
    <property type="evidence" value="ECO:0007669"/>
    <property type="project" value="InterPro"/>
</dbReference>
<dbReference type="InterPro" id="IPR012337">
    <property type="entry name" value="RNaseH-like_sf"/>
</dbReference>
<evidence type="ECO:0000259" key="2">
    <source>
        <dbReference type="Pfam" id="PF05699"/>
    </source>
</evidence>
<organism evidence="3 4">
    <name type="scientific">Aphis craccivora</name>
    <name type="common">Cowpea aphid</name>
    <dbReference type="NCBI Taxonomy" id="307492"/>
    <lineage>
        <taxon>Eukaryota</taxon>
        <taxon>Metazoa</taxon>
        <taxon>Ecdysozoa</taxon>
        <taxon>Arthropoda</taxon>
        <taxon>Hexapoda</taxon>
        <taxon>Insecta</taxon>
        <taxon>Pterygota</taxon>
        <taxon>Neoptera</taxon>
        <taxon>Paraneoptera</taxon>
        <taxon>Hemiptera</taxon>
        <taxon>Sternorrhyncha</taxon>
        <taxon>Aphidomorpha</taxon>
        <taxon>Aphidoidea</taxon>
        <taxon>Aphididae</taxon>
        <taxon>Aphidini</taxon>
        <taxon>Aphis</taxon>
        <taxon>Aphis</taxon>
    </lineage>
</organism>
<proteinExistence type="predicted"/>
<dbReference type="EMBL" id="VUJU01004735">
    <property type="protein sequence ID" value="KAF0753432.1"/>
    <property type="molecule type" value="Genomic_DNA"/>
</dbReference>
<name>A0A6G0YCP8_APHCR</name>
<keyword evidence="4" id="KW-1185">Reference proteome</keyword>
<gene>
    <name evidence="3" type="ORF">FWK35_00020143</name>
</gene>
<dbReference type="AlphaFoldDB" id="A0A6G0YCP8"/>
<evidence type="ECO:0000259" key="1">
    <source>
        <dbReference type="Pfam" id="PF04937"/>
    </source>
</evidence>
<dbReference type="Proteomes" id="UP000478052">
    <property type="component" value="Unassembled WGS sequence"/>
</dbReference>
<comment type="caution">
    <text evidence="3">The sequence shown here is derived from an EMBL/GenBank/DDBJ whole genome shotgun (WGS) entry which is preliminary data.</text>
</comment>
<dbReference type="SUPFAM" id="SSF53098">
    <property type="entry name" value="Ribonuclease H-like"/>
    <property type="match status" value="1"/>
</dbReference>
<dbReference type="InterPro" id="IPR008906">
    <property type="entry name" value="HATC_C_dom"/>
</dbReference>
<feature type="domain" description="DUF659" evidence="1">
    <location>
        <begin position="144"/>
        <end position="247"/>
    </location>
</feature>